<protein>
    <submittedName>
        <fullName evidence="2">Uncharacterized protein</fullName>
    </submittedName>
</protein>
<proteinExistence type="predicted"/>
<keyword evidence="1" id="KW-0472">Membrane</keyword>
<keyword evidence="3" id="KW-1185">Reference proteome</keyword>
<keyword evidence="1" id="KW-1133">Transmembrane helix</keyword>
<evidence type="ECO:0000256" key="1">
    <source>
        <dbReference type="SAM" id="Phobius"/>
    </source>
</evidence>
<dbReference type="AlphaFoldDB" id="A0A5R9FP18"/>
<dbReference type="RefSeq" id="WP_138046585.1">
    <property type="nucleotide sequence ID" value="NZ_VBZC01000021.1"/>
</dbReference>
<comment type="caution">
    <text evidence="2">The sequence shown here is derived from an EMBL/GenBank/DDBJ whole genome shotgun (WGS) entry which is preliminary data.</text>
</comment>
<dbReference type="Proteomes" id="UP000305906">
    <property type="component" value="Unassembled WGS sequence"/>
</dbReference>
<sequence length="74" mass="8369">MFTAAWVAWMGLFVAIEGLALYRKQPGDTLSEHVSRWFHTAKGIVPDRTTRLRRFALVAFMAWLSAHFPAGGTF</sequence>
<feature type="transmembrane region" description="Helical" evidence="1">
    <location>
        <begin position="6"/>
        <end position="22"/>
    </location>
</feature>
<dbReference type="EMBL" id="VBZC01000021">
    <property type="protein sequence ID" value="TLS44369.1"/>
    <property type="molecule type" value="Genomic_DNA"/>
</dbReference>
<accession>A0A5R9FP18</accession>
<name>A0A5R9FP18_9ACTN</name>
<feature type="transmembrane region" description="Helical" evidence="1">
    <location>
        <begin position="52"/>
        <end position="70"/>
    </location>
</feature>
<organism evidence="2 3">
    <name type="scientific">Streptomyces montanus</name>
    <dbReference type="NCBI Taxonomy" id="2580423"/>
    <lineage>
        <taxon>Bacteria</taxon>
        <taxon>Bacillati</taxon>
        <taxon>Actinomycetota</taxon>
        <taxon>Actinomycetes</taxon>
        <taxon>Kitasatosporales</taxon>
        <taxon>Streptomycetaceae</taxon>
        <taxon>Streptomyces</taxon>
    </lineage>
</organism>
<evidence type="ECO:0000313" key="3">
    <source>
        <dbReference type="Proteomes" id="UP000305906"/>
    </source>
</evidence>
<keyword evidence="1" id="KW-0812">Transmembrane</keyword>
<evidence type="ECO:0000313" key="2">
    <source>
        <dbReference type="EMBL" id="TLS44369.1"/>
    </source>
</evidence>
<reference evidence="2 3" key="1">
    <citation type="submission" date="2019-05" db="EMBL/GenBank/DDBJ databases">
        <title>Streptomyces sp. NEAU-C151, a novel actinomycete isolated from soil.</title>
        <authorList>
            <person name="Han L."/>
            <person name="Jiang H."/>
        </authorList>
    </citation>
    <scope>NUCLEOTIDE SEQUENCE [LARGE SCALE GENOMIC DNA]</scope>
    <source>
        <strain evidence="2 3">NEAU-C151</strain>
    </source>
</reference>
<gene>
    <name evidence="2" type="ORF">FE633_20285</name>
</gene>